<evidence type="ECO:0000313" key="3">
    <source>
        <dbReference type="Proteomes" id="UP000187455"/>
    </source>
</evidence>
<proteinExistence type="predicted"/>
<sequence length="468" mass="53230">MESLTSIEVDLFKSRLSEEEKRDIVRSSPRTVAMVYTPPPINDAATAPIKKIDTAYYNLQAFLPQATRPVYYYVHQLLQDEPEVSIFDPRFFFASKNKATALRRMENSSCSGHETTERTPEEATLQNRISDFHHEDDPREGLLVINRPCGCHSAHPYKEVVQKVLSLSMKQESIPVPGPAIWDVPITDGFYQNPPSKIRENSSCSGHETTERTPEEATLQNRISDFHHEDDPREGLLVINRPCGCHSAHPYKEVVQKVLSLSMKQESIPVPGPAIWDVPITDGFYQNPPSMPTQSIQHLDMKIKNSFTTLQVPANKVRDLWRTTTATIKPIRSQVWRENLPQIIGNFRANLESLLEYRDTPTGHLHPVRNETSRCAIEDDCPDRVVEFLYCLQGNQVAIFNMVSRHNEVDNLPNNILTGKSGGDRLQKRQVAFDEEQLLVFNGLAHKRRTILGQGLEDQAIDIIYTIQ</sequence>
<dbReference type="AlphaFoldDB" id="A0A1R0GZ62"/>
<reference evidence="2 3" key="1">
    <citation type="journal article" date="2016" name="Mol. Biol. Evol.">
        <title>Genome-Wide Survey of Gut Fungi (Harpellales) Reveals the First Horizontally Transferred Ubiquitin Gene from a Mosquito Host.</title>
        <authorList>
            <person name="Wang Y."/>
            <person name="White M.M."/>
            <person name="Kvist S."/>
            <person name="Moncalvo J.M."/>
        </authorList>
    </citation>
    <scope>NUCLEOTIDE SEQUENCE [LARGE SCALE GENOMIC DNA]</scope>
    <source>
        <strain evidence="2 3">ALG-7-W6</strain>
    </source>
</reference>
<dbReference type="EMBL" id="LSSL01001798">
    <property type="protein sequence ID" value="OLY82180.1"/>
    <property type="molecule type" value="Genomic_DNA"/>
</dbReference>
<organism evidence="2 3">
    <name type="scientific">Smittium mucronatum</name>
    <dbReference type="NCBI Taxonomy" id="133383"/>
    <lineage>
        <taxon>Eukaryota</taxon>
        <taxon>Fungi</taxon>
        <taxon>Fungi incertae sedis</taxon>
        <taxon>Zoopagomycota</taxon>
        <taxon>Kickxellomycotina</taxon>
        <taxon>Harpellomycetes</taxon>
        <taxon>Harpellales</taxon>
        <taxon>Legeriomycetaceae</taxon>
        <taxon>Smittium</taxon>
    </lineage>
</organism>
<protein>
    <submittedName>
        <fullName evidence="2">Uncharacterized protein</fullName>
    </submittedName>
</protein>
<evidence type="ECO:0000256" key="1">
    <source>
        <dbReference type="SAM" id="MobiDB-lite"/>
    </source>
</evidence>
<gene>
    <name evidence="2" type="ORF">AYI68_g3704</name>
</gene>
<dbReference type="Proteomes" id="UP000187455">
    <property type="component" value="Unassembled WGS sequence"/>
</dbReference>
<feature type="region of interest" description="Disordered" evidence="1">
    <location>
        <begin position="198"/>
        <end position="220"/>
    </location>
</feature>
<evidence type="ECO:0000313" key="2">
    <source>
        <dbReference type="EMBL" id="OLY82180.1"/>
    </source>
</evidence>
<accession>A0A1R0GZ62</accession>
<keyword evidence="3" id="KW-1185">Reference proteome</keyword>
<comment type="caution">
    <text evidence="2">The sequence shown here is derived from an EMBL/GenBank/DDBJ whole genome shotgun (WGS) entry which is preliminary data.</text>
</comment>
<name>A0A1R0GZ62_9FUNG</name>